<evidence type="ECO:0000313" key="3">
    <source>
        <dbReference type="Proteomes" id="UP000661507"/>
    </source>
</evidence>
<reference evidence="2" key="1">
    <citation type="journal article" date="2014" name="Int. J. Syst. Evol. Microbiol.">
        <title>Complete genome sequence of Corynebacterium casei LMG S-19264T (=DSM 44701T), isolated from a smear-ripened cheese.</title>
        <authorList>
            <consortium name="US DOE Joint Genome Institute (JGI-PGF)"/>
            <person name="Walter F."/>
            <person name="Albersmeier A."/>
            <person name="Kalinowski J."/>
            <person name="Ruckert C."/>
        </authorList>
    </citation>
    <scope>NUCLEOTIDE SEQUENCE</scope>
    <source>
        <strain evidence="2">CGMCC 1.3617</strain>
    </source>
</reference>
<dbReference type="InterPro" id="IPR011105">
    <property type="entry name" value="Cell_wall_hydrolase_SleB"/>
</dbReference>
<sequence>MSASDERSAEGRGGLNRPREAAAEILALTLWGEAAGRPVRAIEALAALVVNRARQAAIPGGPAHWGRGVAAVCRAPFQFPCWNRNHPRHAALREVSPGDGALAICRRIAARAIAGGMPDPTQGATHFHDAVALPGWAIGRPAMVEIGGLCFYRAEDLA</sequence>
<dbReference type="Gene3D" id="1.10.10.2520">
    <property type="entry name" value="Cell wall hydrolase SleB, domain 1"/>
    <property type="match status" value="1"/>
</dbReference>
<comment type="caution">
    <text evidence="2">The sequence shown here is derived from an EMBL/GenBank/DDBJ whole genome shotgun (WGS) entry which is preliminary data.</text>
</comment>
<gene>
    <name evidence="2" type="ORF">GCM10011320_24350</name>
</gene>
<dbReference type="GO" id="GO:0016787">
    <property type="term" value="F:hydrolase activity"/>
    <property type="evidence" value="ECO:0007669"/>
    <property type="project" value="InterPro"/>
</dbReference>
<reference evidence="2" key="2">
    <citation type="submission" date="2020-09" db="EMBL/GenBank/DDBJ databases">
        <authorList>
            <person name="Sun Q."/>
            <person name="Zhou Y."/>
        </authorList>
    </citation>
    <scope>NUCLEOTIDE SEQUENCE</scope>
    <source>
        <strain evidence="2">CGMCC 1.3617</strain>
    </source>
</reference>
<dbReference type="Proteomes" id="UP000661507">
    <property type="component" value="Unassembled WGS sequence"/>
</dbReference>
<organism evidence="2 3">
    <name type="scientific">Neoroseomonas lacus</name>
    <dbReference type="NCBI Taxonomy" id="287609"/>
    <lineage>
        <taxon>Bacteria</taxon>
        <taxon>Pseudomonadati</taxon>
        <taxon>Pseudomonadota</taxon>
        <taxon>Alphaproteobacteria</taxon>
        <taxon>Acetobacterales</taxon>
        <taxon>Acetobacteraceae</taxon>
        <taxon>Neoroseomonas</taxon>
    </lineage>
</organism>
<protein>
    <recommendedName>
        <fullName evidence="1">Cell wall hydrolase SleB domain-containing protein</fullName>
    </recommendedName>
</protein>
<feature type="domain" description="Cell wall hydrolase SleB" evidence="1">
    <location>
        <begin position="39"/>
        <end position="152"/>
    </location>
</feature>
<name>A0A917NPJ7_9PROT</name>
<evidence type="ECO:0000259" key="1">
    <source>
        <dbReference type="Pfam" id="PF07486"/>
    </source>
</evidence>
<dbReference type="RefSeq" id="WP_188967316.1">
    <property type="nucleotide sequence ID" value="NZ_BMKW01000005.1"/>
</dbReference>
<accession>A0A917NPJ7</accession>
<dbReference type="InterPro" id="IPR042047">
    <property type="entry name" value="SleB_dom1"/>
</dbReference>
<dbReference type="AlphaFoldDB" id="A0A917NPJ7"/>
<proteinExistence type="predicted"/>
<evidence type="ECO:0000313" key="2">
    <source>
        <dbReference type="EMBL" id="GGJ16160.1"/>
    </source>
</evidence>
<dbReference type="Pfam" id="PF07486">
    <property type="entry name" value="Hydrolase_2"/>
    <property type="match status" value="1"/>
</dbReference>
<keyword evidence="3" id="KW-1185">Reference proteome</keyword>
<dbReference type="EMBL" id="BMKW01000005">
    <property type="protein sequence ID" value="GGJ16160.1"/>
    <property type="molecule type" value="Genomic_DNA"/>
</dbReference>